<reference evidence="3" key="1">
    <citation type="submission" date="2015-02" db="EMBL/GenBank/DDBJ databases">
        <title>Genome sequencing for Strongylocentrotus purpuratus.</title>
        <authorList>
            <person name="Murali S."/>
            <person name="Liu Y."/>
            <person name="Vee V."/>
            <person name="English A."/>
            <person name="Wang M."/>
            <person name="Skinner E."/>
            <person name="Han Y."/>
            <person name="Muzny D.M."/>
            <person name="Worley K.C."/>
            <person name="Gibbs R.A."/>
        </authorList>
    </citation>
    <scope>NUCLEOTIDE SEQUENCE</scope>
</reference>
<proteinExistence type="predicted"/>
<accession>A0A7M7LLJ5</accession>
<feature type="transmembrane region" description="Helical" evidence="1">
    <location>
        <begin position="73"/>
        <end position="93"/>
    </location>
</feature>
<keyword evidence="1" id="KW-1133">Transmembrane helix</keyword>
<dbReference type="KEGG" id="spu:100893176"/>
<keyword evidence="1" id="KW-0812">Transmembrane</keyword>
<evidence type="ECO:0000313" key="3">
    <source>
        <dbReference type="Proteomes" id="UP000007110"/>
    </source>
</evidence>
<organism evidence="2 3">
    <name type="scientific">Strongylocentrotus purpuratus</name>
    <name type="common">Purple sea urchin</name>
    <dbReference type="NCBI Taxonomy" id="7668"/>
    <lineage>
        <taxon>Eukaryota</taxon>
        <taxon>Metazoa</taxon>
        <taxon>Echinodermata</taxon>
        <taxon>Eleutherozoa</taxon>
        <taxon>Echinozoa</taxon>
        <taxon>Echinoidea</taxon>
        <taxon>Euechinoidea</taxon>
        <taxon>Echinacea</taxon>
        <taxon>Camarodonta</taxon>
        <taxon>Echinidea</taxon>
        <taxon>Strongylocentrotidae</taxon>
        <taxon>Strongylocentrotus</taxon>
    </lineage>
</organism>
<sequence>MPSNSNARDVEVGGDIARTSRPTMLVHAHSSQYGGGSGGTGSTQLTPAGSYIPLTPSANAYHSYNSSIGKMTGLLQILCGSVTAVMGLLALVLHSHQYFMDLPLWAGLVYLFGGVFGVSTSKQQTFMIGLYLLFSVVSSMASSVVVVTQGHATFMEANTCECSILESTHMLYDATAALVSCLELLVTCVAIYHCLLGLGCCSCCQGPIPREPRNGISHPPTLMDFSNIPLPPAPIYPVLPPGSSEKVPLE</sequence>
<dbReference type="InterPro" id="IPR030417">
    <property type="entry name" value="MS4A"/>
</dbReference>
<dbReference type="RefSeq" id="XP_003728587.2">
    <property type="nucleotide sequence ID" value="XM_003728539.3"/>
</dbReference>
<evidence type="ECO:0000256" key="1">
    <source>
        <dbReference type="SAM" id="Phobius"/>
    </source>
</evidence>
<dbReference type="Proteomes" id="UP000007110">
    <property type="component" value="Unassembled WGS sequence"/>
</dbReference>
<name>A0A7M7LLJ5_STRPU</name>
<reference evidence="2" key="2">
    <citation type="submission" date="2021-01" db="UniProtKB">
        <authorList>
            <consortium name="EnsemblMetazoa"/>
        </authorList>
    </citation>
    <scope>IDENTIFICATION</scope>
</reference>
<protein>
    <submittedName>
        <fullName evidence="2">Uncharacterized protein</fullName>
    </submittedName>
</protein>
<keyword evidence="3" id="KW-1185">Reference proteome</keyword>
<feature type="transmembrane region" description="Helical" evidence="1">
    <location>
        <begin position="126"/>
        <end position="147"/>
    </location>
</feature>
<dbReference type="PANTHER" id="PTHR23320:SF130">
    <property type="entry name" value="TRANSMEMBRANE PROTEIN 212"/>
    <property type="match status" value="1"/>
</dbReference>
<dbReference type="GeneID" id="100893176"/>
<dbReference type="AlphaFoldDB" id="A0A7M7LLJ5"/>
<dbReference type="EnsemblMetazoa" id="XM_003728539">
    <property type="protein sequence ID" value="XP_003728587"/>
    <property type="gene ID" value="LOC100893176"/>
</dbReference>
<evidence type="ECO:0000313" key="2">
    <source>
        <dbReference type="EnsemblMetazoa" id="XP_003728587"/>
    </source>
</evidence>
<keyword evidence="1" id="KW-0472">Membrane</keyword>
<dbReference type="PANTHER" id="PTHR23320">
    <property type="entry name" value="MEMBRANE-SPANNING 4-DOMAINS SUBFAMILY A MS4A -RELATED"/>
    <property type="match status" value="1"/>
</dbReference>
<feature type="transmembrane region" description="Helical" evidence="1">
    <location>
        <begin position="102"/>
        <end position="120"/>
    </location>
</feature>
<dbReference type="InParanoid" id="A0A7M7LLJ5"/>